<dbReference type="InterPro" id="IPR012983">
    <property type="entry name" value="PHR"/>
</dbReference>
<dbReference type="SUPFAM" id="SSF54695">
    <property type="entry name" value="POZ domain"/>
    <property type="match status" value="1"/>
</dbReference>
<proteinExistence type="predicted"/>
<dbReference type="InterPro" id="IPR038648">
    <property type="entry name" value="PHR_sf"/>
</dbReference>
<comment type="subcellular location">
    <subcellularLocation>
        <location evidence="1">Cytoplasm</location>
    </subcellularLocation>
</comment>
<dbReference type="AlphaFoldDB" id="A0A2V0PFZ3"/>
<dbReference type="PANTHER" id="PTHR14499">
    <property type="entry name" value="POTASSIUM CHANNEL TETRAMERIZATION DOMAIN-CONTAINING"/>
    <property type="match status" value="1"/>
</dbReference>
<comment type="pathway">
    <text evidence="2">Protein modification; protein ubiquitination.</text>
</comment>
<dbReference type="Pfam" id="PF02214">
    <property type="entry name" value="BTB_2"/>
    <property type="match status" value="1"/>
</dbReference>
<evidence type="ECO:0000259" key="4">
    <source>
        <dbReference type="PROSITE" id="PS50097"/>
    </source>
</evidence>
<dbReference type="EMBL" id="BDRX01000111">
    <property type="protein sequence ID" value="GBF97932.1"/>
    <property type="molecule type" value="Genomic_DNA"/>
</dbReference>
<dbReference type="OrthoDB" id="2414723at2759"/>
<evidence type="ECO:0000256" key="2">
    <source>
        <dbReference type="ARBA" id="ARBA00004906"/>
    </source>
</evidence>
<evidence type="ECO:0000313" key="6">
    <source>
        <dbReference type="Proteomes" id="UP000247498"/>
    </source>
</evidence>
<dbReference type="PROSITE" id="PS50097">
    <property type="entry name" value="BTB"/>
    <property type="match status" value="1"/>
</dbReference>
<dbReference type="PANTHER" id="PTHR14499:SF136">
    <property type="entry name" value="GH08630P"/>
    <property type="match status" value="1"/>
</dbReference>
<dbReference type="Pfam" id="PF08005">
    <property type="entry name" value="PHR"/>
    <property type="match status" value="1"/>
</dbReference>
<gene>
    <name evidence="5" type="ORF">Rsub_10605</name>
</gene>
<dbReference type="Proteomes" id="UP000247498">
    <property type="component" value="Unassembled WGS sequence"/>
</dbReference>
<dbReference type="SMART" id="SM00225">
    <property type="entry name" value="BTB"/>
    <property type="match status" value="1"/>
</dbReference>
<dbReference type="Gene3D" id="2.60.120.820">
    <property type="entry name" value="PHR domain"/>
    <property type="match status" value="1"/>
</dbReference>
<organism evidence="5 6">
    <name type="scientific">Raphidocelis subcapitata</name>
    <dbReference type="NCBI Taxonomy" id="307507"/>
    <lineage>
        <taxon>Eukaryota</taxon>
        <taxon>Viridiplantae</taxon>
        <taxon>Chlorophyta</taxon>
        <taxon>core chlorophytes</taxon>
        <taxon>Chlorophyceae</taxon>
        <taxon>CS clade</taxon>
        <taxon>Sphaeropleales</taxon>
        <taxon>Selenastraceae</taxon>
        <taxon>Raphidocelis</taxon>
    </lineage>
</organism>
<evidence type="ECO:0000256" key="3">
    <source>
        <dbReference type="ARBA" id="ARBA00022490"/>
    </source>
</evidence>
<accession>A0A2V0PFZ3</accession>
<dbReference type="InterPro" id="IPR003131">
    <property type="entry name" value="T1-type_BTB"/>
</dbReference>
<protein>
    <recommendedName>
        <fullName evidence="4">BTB domain-containing protein</fullName>
    </recommendedName>
</protein>
<dbReference type="GO" id="GO:0005737">
    <property type="term" value="C:cytoplasm"/>
    <property type="evidence" value="ECO:0007669"/>
    <property type="project" value="UniProtKB-SubCell"/>
</dbReference>
<dbReference type="Gene3D" id="3.30.710.10">
    <property type="entry name" value="Potassium Channel Kv1.1, Chain A"/>
    <property type="match status" value="1"/>
</dbReference>
<reference evidence="5 6" key="1">
    <citation type="journal article" date="2018" name="Sci. Rep.">
        <title>Raphidocelis subcapitata (=Pseudokirchneriella subcapitata) provides an insight into genome evolution and environmental adaptations in the Sphaeropleales.</title>
        <authorList>
            <person name="Suzuki S."/>
            <person name="Yamaguchi H."/>
            <person name="Nakajima N."/>
            <person name="Kawachi M."/>
        </authorList>
    </citation>
    <scope>NUCLEOTIDE SEQUENCE [LARGE SCALE GENOMIC DNA]</scope>
    <source>
        <strain evidence="5 6">NIES-35</strain>
    </source>
</reference>
<name>A0A2V0PFZ3_9CHLO</name>
<dbReference type="STRING" id="307507.A0A2V0PFZ3"/>
<keyword evidence="3" id="KW-0963">Cytoplasm</keyword>
<dbReference type="InterPro" id="IPR000210">
    <property type="entry name" value="BTB/POZ_dom"/>
</dbReference>
<comment type="caution">
    <text evidence="5">The sequence shown here is derived from an EMBL/GenBank/DDBJ whole genome shotgun (WGS) entry which is preliminary data.</text>
</comment>
<dbReference type="InterPro" id="IPR011333">
    <property type="entry name" value="SKP1/BTB/POZ_sf"/>
</dbReference>
<sequence length="306" mass="33527">MGGVKALMDTVVALAGSERDAIFREGERLATERSRVQQVFNPGELVTLNIGGTKFTTTVATLRNAPPPSLLEAMFSGRHAVSTAEDGSVFIDRDSRHFGDVLNFLRTGQLAYPKGGTDFKYLLELRAEAEFYGLLGLVARIDCYPWSVVRATRAGAINEDEEDEWDFTGSEDEVVFTVSAPCQLMGIGLCGTRTGYHASIKVLRVKRDDFDIELEILWSGEHTVTSADGKVARVDLPAPIELACGPTYKLQLEGEEGTSSFRAEDCLQVVVAGGVRIEYEEHHSPNNTCEHLGQFPELWIRVVGGP</sequence>
<dbReference type="InParanoid" id="A0A2V0PFZ3"/>
<dbReference type="GO" id="GO:0051260">
    <property type="term" value="P:protein homooligomerization"/>
    <property type="evidence" value="ECO:0007669"/>
    <property type="project" value="InterPro"/>
</dbReference>
<keyword evidence="6" id="KW-1185">Reference proteome</keyword>
<feature type="domain" description="BTB" evidence="4">
    <location>
        <begin position="44"/>
        <end position="114"/>
    </location>
</feature>
<evidence type="ECO:0000256" key="1">
    <source>
        <dbReference type="ARBA" id="ARBA00004496"/>
    </source>
</evidence>
<evidence type="ECO:0000313" key="5">
    <source>
        <dbReference type="EMBL" id="GBF97932.1"/>
    </source>
</evidence>